<reference evidence="3 4" key="1">
    <citation type="submission" date="2017-12" db="EMBL/GenBank/DDBJ databases">
        <title>Sequencing, de novo assembly and annotation of complete genome of a new Thraustochytrid species, strain FCC1311.</title>
        <authorList>
            <person name="Sedici K."/>
            <person name="Godart F."/>
            <person name="Aiese Cigliano R."/>
            <person name="Sanseverino W."/>
            <person name="Barakat M."/>
            <person name="Ortet P."/>
            <person name="Marechal E."/>
            <person name="Cagnac O."/>
            <person name="Amato A."/>
        </authorList>
    </citation>
    <scope>NUCLEOTIDE SEQUENCE [LARGE SCALE GENOMIC DNA]</scope>
</reference>
<evidence type="ECO:0000259" key="2">
    <source>
        <dbReference type="PROSITE" id="PS50086"/>
    </source>
</evidence>
<protein>
    <submittedName>
        <fullName evidence="3">TBC1 domain family member 22A</fullName>
    </submittedName>
</protein>
<dbReference type="PROSITE" id="PS50086">
    <property type="entry name" value="TBC_RABGAP"/>
    <property type="match status" value="1"/>
</dbReference>
<evidence type="ECO:0000256" key="1">
    <source>
        <dbReference type="SAM" id="MobiDB-lite"/>
    </source>
</evidence>
<feature type="domain" description="Rab-GAP TBC" evidence="2">
    <location>
        <begin position="30"/>
        <end position="294"/>
    </location>
</feature>
<dbReference type="Pfam" id="PF00566">
    <property type="entry name" value="RabGAP-TBC"/>
    <property type="match status" value="1"/>
</dbReference>
<accession>A0A2R5GKI9</accession>
<dbReference type="GO" id="GO:0005096">
    <property type="term" value="F:GTPase activator activity"/>
    <property type="evidence" value="ECO:0007669"/>
    <property type="project" value="TreeGrafter"/>
</dbReference>
<proteinExistence type="predicted"/>
<keyword evidence="4" id="KW-1185">Reference proteome</keyword>
<evidence type="ECO:0000313" key="4">
    <source>
        <dbReference type="Proteomes" id="UP000241890"/>
    </source>
</evidence>
<dbReference type="OrthoDB" id="27140at2759"/>
<dbReference type="SMART" id="SM00164">
    <property type="entry name" value="TBC"/>
    <property type="match status" value="1"/>
</dbReference>
<sequence>MAAESAEFQELIGPEMTVDLDRLRDIAFYGIPDNERAEVWKVLLPALLAPSAPGTIASEDDQGQQVQQQHQQQQQQQQQLKQKQQQQQQQRLNESAPGIDSAAATTAAEAAVVPSVDDLRDEVALEEGLGSAVEGGQQDGLTSVELIRVLKSEMSRCARRTNYFRAVKAQTWIYDLIFDYIERSNSSTWHVHHAALVHAAAPFAKLMPTWSDAKTCFQHLLRALDAHFGADNGRTTIGRFLMLFRSRLPELFTHFEEEDIEAVRWASSWLPWLLCRELPFECCLRLWDSYFAAPDGHGFELHTFVCLAILENCQADLVELEHGEIVVFLQNLPALDMDRIIVQAQYMAHDFRTTELQALPSVNS</sequence>
<feature type="compositionally biased region" description="Low complexity" evidence="1">
    <location>
        <begin position="63"/>
        <end position="90"/>
    </location>
</feature>
<organism evidence="3 4">
    <name type="scientific">Hondaea fermentalgiana</name>
    <dbReference type="NCBI Taxonomy" id="2315210"/>
    <lineage>
        <taxon>Eukaryota</taxon>
        <taxon>Sar</taxon>
        <taxon>Stramenopiles</taxon>
        <taxon>Bigyra</taxon>
        <taxon>Labyrinthulomycetes</taxon>
        <taxon>Thraustochytrida</taxon>
        <taxon>Thraustochytriidae</taxon>
        <taxon>Hondaea</taxon>
    </lineage>
</organism>
<dbReference type="PANTHER" id="PTHR22957">
    <property type="entry name" value="TBC1 DOMAIN FAMILY MEMBER GTPASE-ACTIVATING PROTEIN"/>
    <property type="match status" value="1"/>
</dbReference>
<dbReference type="EMBL" id="BEYU01000097">
    <property type="protein sequence ID" value="GBG31426.1"/>
    <property type="molecule type" value="Genomic_DNA"/>
</dbReference>
<dbReference type="InterPro" id="IPR035969">
    <property type="entry name" value="Rab-GAP_TBC_sf"/>
</dbReference>
<dbReference type="Proteomes" id="UP000241890">
    <property type="component" value="Unassembled WGS sequence"/>
</dbReference>
<dbReference type="PANTHER" id="PTHR22957:SF268">
    <property type="entry name" value="ANKYRIN REPEAT-CONTAINING PROTEIN"/>
    <property type="match status" value="1"/>
</dbReference>
<dbReference type="AlphaFoldDB" id="A0A2R5GKI9"/>
<feature type="region of interest" description="Disordered" evidence="1">
    <location>
        <begin position="54"/>
        <end position="106"/>
    </location>
</feature>
<gene>
    <name evidence="3" type="ORF">FCC1311_076502</name>
</gene>
<dbReference type="InterPro" id="IPR000195">
    <property type="entry name" value="Rab-GAP-TBC_dom"/>
</dbReference>
<name>A0A2R5GKI9_9STRA</name>
<dbReference type="InParanoid" id="A0A2R5GKI9"/>
<dbReference type="Gene3D" id="1.10.472.80">
    <property type="entry name" value="Ypt/Rab-GAP domain of gyp1p, domain 3"/>
    <property type="match status" value="1"/>
</dbReference>
<evidence type="ECO:0000313" key="3">
    <source>
        <dbReference type="EMBL" id="GBG31426.1"/>
    </source>
</evidence>
<dbReference type="SUPFAM" id="SSF47923">
    <property type="entry name" value="Ypt/Rab-GAP domain of gyp1p"/>
    <property type="match status" value="1"/>
</dbReference>
<comment type="caution">
    <text evidence="3">The sequence shown here is derived from an EMBL/GenBank/DDBJ whole genome shotgun (WGS) entry which is preliminary data.</text>
</comment>